<evidence type="ECO:0000313" key="3">
    <source>
        <dbReference type="Proteomes" id="UP001139353"/>
    </source>
</evidence>
<evidence type="ECO:0000313" key="2">
    <source>
        <dbReference type="EMBL" id="MCK9688873.1"/>
    </source>
</evidence>
<dbReference type="GO" id="GO:0005737">
    <property type="term" value="C:cytoplasm"/>
    <property type="evidence" value="ECO:0007669"/>
    <property type="project" value="TreeGrafter"/>
</dbReference>
<organism evidence="2 3">
    <name type="scientific">Scleromatobacter humisilvae</name>
    <dbReference type="NCBI Taxonomy" id="2897159"/>
    <lineage>
        <taxon>Bacteria</taxon>
        <taxon>Pseudomonadati</taxon>
        <taxon>Pseudomonadota</taxon>
        <taxon>Betaproteobacteria</taxon>
        <taxon>Burkholderiales</taxon>
        <taxon>Sphaerotilaceae</taxon>
        <taxon>Scleromatobacter</taxon>
    </lineage>
</organism>
<dbReference type="GO" id="GO:0032259">
    <property type="term" value="P:methylation"/>
    <property type="evidence" value="ECO:0007669"/>
    <property type="project" value="UniProtKB-KW"/>
</dbReference>
<dbReference type="Pfam" id="PF13679">
    <property type="entry name" value="Methyltransf_32"/>
    <property type="match status" value="1"/>
</dbReference>
<accession>A0A9X1YPT7</accession>
<dbReference type="GO" id="GO:0008168">
    <property type="term" value="F:methyltransferase activity"/>
    <property type="evidence" value="ECO:0007669"/>
    <property type="project" value="UniProtKB-KW"/>
</dbReference>
<dbReference type="PANTHER" id="PTHR13369">
    <property type="match status" value="1"/>
</dbReference>
<comment type="caution">
    <text evidence="2">The sequence shown here is derived from an EMBL/GenBank/DDBJ whole genome shotgun (WGS) entry which is preliminary data.</text>
</comment>
<feature type="domain" description="Methyltransferase" evidence="1">
    <location>
        <begin position="190"/>
        <end position="330"/>
    </location>
</feature>
<keyword evidence="3" id="KW-1185">Reference proteome</keyword>
<gene>
    <name evidence="2" type="ORF">LPC04_24425</name>
</gene>
<dbReference type="Gene3D" id="3.40.50.150">
    <property type="entry name" value="Vaccinia Virus protein VP39"/>
    <property type="match status" value="1"/>
</dbReference>
<dbReference type="PANTHER" id="PTHR13369:SF3">
    <property type="entry name" value="METHYLTRANSFERASE DOMAIN-CONTAINING PROTEIN"/>
    <property type="match status" value="1"/>
</dbReference>
<dbReference type="AlphaFoldDB" id="A0A9X1YPT7"/>
<dbReference type="InterPro" id="IPR025714">
    <property type="entry name" value="Methyltranfer_dom"/>
</dbReference>
<protein>
    <submittedName>
        <fullName evidence="2">SAM-dependent methyltransferase</fullName>
    </submittedName>
</protein>
<keyword evidence="2" id="KW-0808">Transferase</keyword>
<reference evidence="2" key="1">
    <citation type="submission" date="2021-11" db="EMBL/GenBank/DDBJ databases">
        <title>BS-T2-15 a new species belonging to the Comamonadaceae family isolated from the soil of a French oak forest.</title>
        <authorList>
            <person name="Mieszkin S."/>
            <person name="Alain K."/>
        </authorList>
    </citation>
    <scope>NUCLEOTIDE SEQUENCE</scope>
    <source>
        <strain evidence="2">BS-T2-15</strain>
    </source>
</reference>
<keyword evidence="2" id="KW-0489">Methyltransferase</keyword>
<dbReference type="CDD" id="cd02440">
    <property type="entry name" value="AdoMet_MTases"/>
    <property type="match status" value="1"/>
</dbReference>
<dbReference type="SUPFAM" id="SSF53335">
    <property type="entry name" value="S-adenosyl-L-methionine-dependent methyltransferases"/>
    <property type="match status" value="1"/>
</dbReference>
<dbReference type="RefSeq" id="WP_275684911.1">
    <property type="nucleotide sequence ID" value="NZ_JAJLJH010000010.1"/>
</dbReference>
<name>A0A9X1YPT7_9BURK</name>
<evidence type="ECO:0000259" key="1">
    <source>
        <dbReference type="Pfam" id="PF13679"/>
    </source>
</evidence>
<dbReference type="InterPro" id="IPR029063">
    <property type="entry name" value="SAM-dependent_MTases_sf"/>
</dbReference>
<dbReference type="EMBL" id="JAJLJH010000010">
    <property type="protein sequence ID" value="MCK9688873.1"/>
    <property type="molecule type" value="Genomic_DNA"/>
</dbReference>
<dbReference type="Proteomes" id="UP001139353">
    <property type="component" value="Unassembled WGS sequence"/>
</dbReference>
<sequence length="435" mass="47645">MSPESVETAADAASLNAGTASLADLAQRERFLDALAQGVADGSVTRVLLSKPVAKGDDLERVTARPLLLRGERVLSFVFKHRTRDITKNEPIDAALETIAALVGARFAHAHLFARDAELQLMMSRKGRYTLHRAKANADDATRDAVAAASDDEPASHDRQKHRYLSLDAPFLVELGVTTARHELVPAMARKWKQINKFVEVMSHALESAGIAATAPLNVVDFGAGKGYLTFALHDWLRRQAAGAPRALDVVGVELRPDLVKLCNDAIARCKLQGLRFEAGDVSSFVPERLDVMIALHACDTATDHALHTGIRAGASIIMCSPCCHKQIRPQMQMPSLLKPMLQHGIHLGQQAEMVTDGLRALLLEAHGYDAQVFEFVALEHTSKNKMILAVRRPGRQDTPQAERRRADVLAQIAELKQFYGIREHCLETLLAEPA</sequence>
<proteinExistence type="predicted"/>